<dbReference type="InterPro" id="IPR029016">
    <property type="entry name" value="GAF-like_dom_sf"/>
</dbReference>
<keyword evidence="2" id="KW-0238">DNA-binding</keyword>
<protein>
    <submittedName>
        <fullName evidence="6">Transcriptional regulator</fullName>
    </submittedName>
</protein>
<dbReference type="SUPFAM" id="SSF46785">
    <property type="entry name" value="Winged helix' DNA-binding domain"/>
    <property type="match status" value="1"/>
</dbReference>
<evidence type="ECO:0000313" key="6">
    <source>
        <dbReference type="EMBL" id="RVT90077.1"/>
    </source>
</evidence>
<dbReference type="EMBL" id="SACL01000014">
    <property type="protein sequence ID" value="RVT90077.1"/>
    <property type="molecule type" value="Genomic_DNA"/>
</dbReference>
<keyword evidence="7" id="KW-1185">Reference proteome</keyword>
<dbReference type="Proteomes" id="UP000282957">
    <property type="component" value="Unassembled WGS sequence"/>
</dbReference>
<keyword evidence="1" id="KW-0805">Transcription regulation</keyword>
<gene>
    <name evidence="6" type="ORF">EOD42_23895</name>
</gene>
<dbReference type="Pfam" id="PF09339">
    <property type="entry name" value="HTH_IclR"/>
    <property type="match status" value="1"/>
</dbReference>
<dbReference type="PROSITE" id="PS51077">
    <property type="entry name" value="HTH_ICLR"/>
    <property type="match status" value="1"/>
</dbReference>
<dbReference type="PROSITE" id="PS51078">
    <property type="entry name" value="ICLR_ED"/>
    <property type="match status" value="1"/>
</dbReference>
<dbReference type="InterPro" id="IPR014757">
    <property type="entry name" value="Tscrpt_reg_IclR_C"/>
</dbReference>
<keyword evidence="3" id="KW-0804">Transcription</keyword>
<sequence>MLLHAASSLSCGDASQEAGRGAKLRCEMSTRWTRAGREMRTPKPVRGLARGLMALEALNRRGSATALELARDTAIPRPTIYRLMQTLLEEGYVTRSPSDDRFRPRLKVRALSDGFEDEHWIGAVAAPAMQALTRRLLWPCDLMTLEGTHLVIRETTHRIAPYSIDRNMAGREIPLLESSAGQAYLAALPEAEARELVGLAARDEVEARAALRGVAGARRRGHGLRQGGPRWPHTGSVALPVRHQGRLLGSLSVIWMARVIGQQEGVARCLGALAETVAEIEAALERGDG</sequence>
<dbReference type="PANTHER" id="PTHR30136">
    <property type="entry name" value="HELIX-TURN-HELIX TRANSCRIPTIONAL REGULATOR, ICLR FAMILY"/>
    <property type="match status" value="1"/>
</dbReference>
<dbReference type="AlphaFoldDB" id="A0A437LXJ0"/>
<dbReference type="SUPFAM" id="SSF55781">
    <property type="entry name" value="GAF domain-like"/>
    <property type="match status" value="1"/>
</dbReference>
<comment type="caution">
    <text evidence="6">The sequence shown here is derived from an EMBL/GenBank/DDBJ whole genome shotgun (WGS) entry which is preliminary data.</text>
</comment>
<dbReference type="SMART" id="SM00346">
    <property type="entry name" value="HTH_ICLR"/>
    <property type="match status" value="1"/>
</dbReference>
<dbReference type="Gene3D" id="3.30.450.40">
    <property type="match status" value="1"/>
</dbReference>
<dbReference type="InterPro" id="IPR036388">
    <property type="entry name" value="WH-like_DNA-bd_sf"/>
</dbReference>
<dbReference type="InterPro" id="IPR005471">
    <property type="entry name" value="Tscrpt_reg_IclR_N"/>
</dbReference>
<evidence type="ECO:0000259" key="5">
    <source>
        <dbReference type="PROSITE" id="PS51078"/>
    </source>
</evidence>
<dbReference type="GO" id="GO:0003700">
    <property type="term" value="F:DNA-binding transcription factor activity"/>
    <property type="evidence" value="ECO:0007669"/>
    <property type="project" value="TreeGrafter"/>
</dbReference>
<evidence type="ECO:0000256" key="1">
    <source>
        <dbReference type="ARBA" id="ARBA00023015"/>
    </source>
</evidence>
<name>A0A437LXJ0_9PROT</name>
<dbReference type="InterPro" id="IPR050707">
    <property type="entry name" value="HTH_MetabolicPath_Reg"/>
</dbReference>
<evidence type="ECO:0000256" key="3">
    <source>
        <dbReference type="ARBA" id="ARBA00023163"/>
    </source>
</evidence>
<organism evidence="6 7">
    <name type="scientific">Rhodovarius crocodyli</name>
    <dbReference type="NCBI Taxonomy" id="1979269"/>
    <lineage>
        <taxon>Bacteria</taxon>
        <taxon>Pseudomonadati</taxon>
        <taxon>Pseudomonadota</taxon>
        <taxon>Alphaproteobacteria</taxon>
        <taxon>Acetobacterales</taxon>
        <taxon>Roseomonadaceae</taxon>
        <taxon>Rhodovarius</taxon>
    </lineage>
</organism>
<dbReference type="GO" id="GO:0045892">
    <property type="term" value="P:negative regulation of DNA-templated transcription"/>
    <property type="evidence" value="ECO:0007669"/>
    <property type="project" value="TreeGrafter"/>
</dbReference>
<reference evidence="6 7" key="1">
    <citation type="submission" date="2019-01" db="EMBL/GenBank/DDBJ databases">
        <authorList>
            <person name="Chen W.-M."/>
        </authorList>
    </citation>
    <scope>NUCLEOTIDE SEQUENCE [LARGE SCALE GENOMIC DNA]</scope>
    <source>
        <strain evidence="6 7">CCP-6</strain>
    </source>
</reference>
<accession>A0A437LXJ0</accession>
<dbReference type="InterPro" id="IPR036390">
    <property type="entry name" value="WH_DNA-bd_sf"/>
</dbReference>
<dbReference type="GO" id="GO:0003677">
    <property type="term" value="F:DNA binding"/>
    <property type="evidence" value="ECO:0007669"/>
    <property type="project" value="UniProtKB-KW"/>
</dbReference>
<dbReference type="Pfam" id="PF01614">
    <property type="entry name" value="IclR_C"/>
    <property type="match status" value="1"/>
</dbReference>
<evidence type="ECO:0000256" key="2">
    <source>
        <dbReference type="ARBA" id="ARBA00023125"/>
    </source>
</evidence>
<evidence type="ECO:0000313" key="7">
    <source>
        <dbReference type="Proteomes" id="UP000282957"/>
    </source>
</evidence>
<evidence type="ECO:0000259" key="4">
    <source>
        <dbReference type="PROSITE" id="PS51077"/>
    </source>
</evidence>
<proteinExistence type="predicted"/>
<dbReference type="OrthoDB" id="9807558at2"/>
<dbReference type="Gene3D" id="1.10.10.10">
    <property type="entry name" value="Winged helix-like DNA-binding domain superfamily/Winged helix DNA-binding domain"/>
    <property type="match status" value="1"/>
</dbReference>
<feature type="domain" description="HTH iclR-type" evidence="4">
    <location>
        <begin position="45"/>
        <end position="106"/>
    </location>
</feature>
<dbReference type="PANTHER" id="PTHR30136:SF23">
    <property type="entry name" value="DNA-BINDING TRANSCRIPTIONAL ACTIVATOR MHPR"/>
    <property type="match status" value="1"/>
</dbReference>
<feature type="domain" description="IclR-ED" evidence="5">
    <location>
        <begin position="107"/>
        <end position="286"/>
    </location>
</feature>